<evidence type="ECO:0000256" key="3">
    <source>
        <dbReference type="ARBA" id="ARBA00022989"/>
    </source>
</evidence>
<dbReference type="InParanoid" id="B3S8V3"/>
<evidence type="ECO:0000313" key="6">
    <source>
        <dbReference type="EMBL" id="EDV20766.1"/>
    </source>
</evidence>
<dbReference type="SUPFAM" id="SSF103473">
    <property type="entry name" value="MFS general substrate transporter"/>
    <property type="match status" value="1"/>
</dbReference>
<comment type="subcellular location">
    <subcellularLocation>
        <location evidence="1">Membrane</location>
        <topology evidence="1">Multi-pass membrane protein</topology>
    </subcellularLocation>
</comment>
<dbReference type="GO" id="GO:0016020">
    <property type="term" value="C:membrane"/>
    <property type="evidence" value="ECO:0007669"/>
    <property type="project" value="UniProtKB-SubCell"/>
</dbReference>
<dbReference type="GO" id="GO:0071577">
    <property type="term" value="P:zinc ion transmembrane transport"/>
    <property type="evidence" value="ECO:0000318"/>
    <property type="project" value="GO_Central"/>
</dbReference>
<gene>
    <name evidence="6" type="ORF">TRIADDRAFT_50931</name>
</gene>
<dbReference type="OMA" id="HEVPHHI"/>
<evidence type="ECO:0000256" key="1">
    <source>
        <dbReference type="ARBA" id="ARBA00004141"/>
    </source>
</evidence>
<dbReference type="STRING" id="10228.B3S8V3"/>
<feature type="transmembrane region" description="Helical" evidence="5">
    <location>
        <begin position="38"/>
        <end position="59"/>
    </location>
</feature>
<feature type="transmembrane region" description="Helical" evidence="5">
    <location>
        <begin position="6"/>
        <end position="26"/>
    </location>
</feature>
<protein>
    <recommendedName>
        <fullName evidence="8">Zinc transporter ZIP13</fullName>
    </recommendedName>
</protein>
<dbReference type="Proteomes" id="UP000009022">
    <property type="component" value="Unassembled WGS sequence"/>
</dbReference>
<evidence type="ECO:0000313" key="7">
    <source>
        <dbReference type="Proteomes" id="UP000009022"/>
    </source>
</evidence>
<dbReference type="FunCoup" id="B3S8V3">
    <property type="interactions" value="681"/>
</dbReference>
<dbReference type="Pfam" id="PF02535">
    <property type="entry name" value="Zip"/>
    <property type="match status" value="2"/>
</dbReference>
<dbReference type="PANTHER" id="PTHR16950:SF16">
    <property type="entry name" value="ZINC TRANSPORTER ZIP13"/>
    <property type="match status" value="1"/>
</dbReference>
<dbReference type="InterPro" id="IPR003689">
    <property type="entry name" value="ZIP"/>
</dbReference>
<dbReference type="eggNOG" id="KOG2694">
    <property type="taxonomic scope" value="Eukaryota"/>
</dbReference>
<dbReference type="KEGG" id="tad:TRIADDRAFT_50931"/>
<sequence>MYAIPSAALVGLSGIFPLLVIPLEAVPKLKDQATSRKFNILLCFAVGGLIGDVFLHLLPEAWAHQNNDPHYHTKIGLWAIFGIVFFMLCEKIFPEGEDEANDDEEAEAKTSGYLNLLANVVDNFTHGLAVAGGYALGVNVGICTTAAILLHEVPHEVGDFAILLKSGFTRWQAAVAQMITATGGLFGVVFGIIAEDASNSTVWILPFTSGGFIYVSLVTIVPDLQKETDPIESVKQVLALLFGVAVMAGVTILFGH</sequence>
<keyword evidence="3 5" id="KW-1133">Transmembrane helix</keyword>
<dbReference type="AlphaFoldDB" id="B3S8V3"/>
<feature type="transmembrane region" description="Helical" evidence="5">
    <location>
        <begin position="71"/>
        <end position="89"/>
    </location>
</feature>
<evidence type="ECO:0000256" key="2">
    <source>
        <dbReference type="ARBA" id="ARBA00022692"/>
    </source>
</evidence>
<dbReference type="OrthoDB" id="200954at2759"/>
<accession>B3S8V3</accession>
<dbReference type="PANTHER" id="PTHR16950">
    <property type="entry name" value="ZINC TRANSPORTER SLC39A7 HISTIDINE-RICH MEMBRANE PROTEIN KE4"/>
    <property type="match status" value="1"/>
</dbReference>
<proteinExistence type="predicted"/>
<dbReference type="GO" id="GO:0006882">
    <property type="term" value="P:intracellular zinc ion homeostasis"/>
    <property type="evidence" value="ECO:0000318"/>
    <property type="project" value="GO_Central"/>
</dbReference>
<dbReference type="HOGENOM" id="CLU_015114_0_2_1"/>
<reference evidence="6 7" key="1">
    <citation type="journal article" date="2008" name="Nature">
        <title>The Trichoplax genome and the nature of placozoans.</title>
        <authorList>
            <person name="Srivastava M."/>
            <person name="Begovic E."/>
            <person name="Chapman J."/>
            <person name="Putnam N.H."/>
            <person name="Hellsten U."/>
            <person name="Kawashima T."/>
            <person name="Kuo A."/>
            <person name="Mitros T."/>
            <person name="Salamov A."/>
            <person name="Carpenter M.L."/>
            <person name="Signorovitch A.Y."/>
            <person name="Moreno M.A."/>
            <person name="Kamm K."/>
            <person name="Grimwood J."/>
            <person name="Schmutz J."/>
            <person name="Shapiro H."/>
            <person name="Grigoriev I.V."/>
            <person name="Buss L.W."/>
            <person name="Schierwater B."/>
            <person name="Dellaporta S.L."/>
            <person name="Rokhsar D.S."/>
        </authorList>
    </citation>
    <scope>NUCLEOTIDE SEQUENCE [LARGE SCALE GENOMIC DNA]</scope>
    <source>
        <strain evidence="6 7">Grell-BS-1999</strain>
    </source>
</reference>
<dbReference type="RefSeq" id="XP_002116707.1">
    <property type="nucleotide sequence ID" value="XM_002116671.1"/>
</dbReference>
<dbReference type="InterPro" id="IPR036259">
    <property type="entry name" value="MFS_trans_sf"/>
</dbReference>
<evidence type="ECO:0000256" key="5">
    <source>
        <dbReference type="SAM" id="Phobius"/>
    </source>
</evidence>
<feature type="transmembrane region" description="Helical" evidence="5">
    <location>
        <begin position="233"/>
        <end position="254"/>
    </location>
</feature>
<keyword evidence="4 5" id="KW-0472">Membrane</keyword>
<feature type="transmembrane region" description="Helical" evidence="5">
    <location>
        <begin position="173"/>
        <end position="194"/>
    </location>
</feature>
<evidence type="ECO:0000256" key="4">
    <source>
        <dbReference type="ARBA" id="ARBA00023136"/>
    </source>
</evidence>
<feature type="transmembrane region" description="Helical" evidence="5">
    <location>
        <begin position="200"/>
        <end position="221"/>
    </location>
</feature>
<evidence type="ECO:0008006" key="8">
    <source>
        <dbReference type="Google" id="ProtNLM"/>
    </source>
</evidence>
<name>B3S8V3_TRIAD</name>
<dbReference type="CTD" id="6757991"/>
<dbReference type="GO" id="GO:0005385">
    <property type="term" value="F:zinc ion transmembrane transporter activity"/>
    <property type="evidence" value="ECO:0000318"/>
    <property type="project" value="GO_Central"/>
</dbReference>
<dbReference type="PhylomeDB" id="B3S8V3"/>
<keyword evidence="2 5" id="KW-0812">Transmembrane</keyword>
<dbReference type="GeneID" id="6757991"/>
<dbReference type="EMBL" id="DS985257">
    <property type="protein sequence ID" value="EDV20766.1"/>
    <property type="molecule type" value="Genomic_DNA"/>
</dbReference>
<organism evidence="6 7">
    <name type="scientific">Trichoplax adhaerens</name>
    <name type="common">Trichoplax reptans</name>
    <dbReference type="NCBI Taxonomy" id="10228"/>
    <lineage>
        <taxon>Eukaryota</taxon>
        <taxon>Metazoa</taxon>
        <taxon>Placozoa</taxon>
        <taxon>Uniplacotomia</taxon>
        <taxon>Trichoplacea</taxon>
        <taxon>Trichoplacidae</taxon>
        <taxon>Trichoplax</taxon>
    </lineage>
</organism>
<keyword evidence="7" id="KW-1185">Reference proteome</keyword>